<dbReference type="CDD" id="cd11386">
    <property type="entry name" value="MCP_signal"/>
    <property type="match status" value="1"/>
</dbReference>
<dbReference type="SUPFAM" id="SSF58104">
    <property type="entry name" value="Methyl-accepting chemotaxis protein (MCP) signaling domain"/>
    <property type="match status" value="1"/>
</dbReference>
<feature type="domain" description="Methyl-accepting transducer" evidence="9">
    <location>
        <begin position="452"/>
        <end position="681"/>
    </location>
</feature>
<protein>
    <submittedName>
        <fullName evidence="11">Methyl-accepting chemotaxis protein</fullName>
    </submittedName>
</protein>
<dbReference type="PANTHER" id="PTHR43531:SF14">
    <property type="entry name" value="METHYL-ACCEPTING CHEMOTAXIS PROTEIN I-RELATED"/>
    <property type="match status" value="1"/>
</dbReference>
<dbReference type="Pfam" id="PF18947">
    <property type="entry name" value="HAMP_2"/>
    <property type="match status" value="2"/>
</dbReference>
<proteinExistence type="inferred from homology"/>
<dbReference type="FunFam" id="1.10.287.950:FF:000001">
    <property type="entry name" value="Methyl-accepting chemotaxis sensory transducer"/>
    <property type="match status" value="1"/>
</dbReference>
<dbReference type="InterPro" id="IPR024478">
    <property type="entry name" value="HlyB_4HB_MCP"/>
</dbReference>
<dbReference type="OrthoDB" id="9781845at2"/>
<dbReference type="GO" id="GO:0007165">
    <property type="term" value="P:signal transduction"/>
    <property type="evidence" value="ECO:0007669"/>
    <property type="project" value="UniProtKB-KW"/>
</dbReference>
<feature type="domain" description="HAMP" evidence="10">
    <location>
        <begin position="224"/>
        <end position="265"/>
    </location>
</feature>
<evidence type="ECO:0000259" key="10">
    <source>
        <dbReference type="PROSITE" id="PS50885"/>
    </source>
</evidence>
<dbReference type="Gene3D" id="1.20.120.1530">
    <property type="match status" value="1"/>
</dbReference>
<dbReference type="InterPro" id="IPR047347">
    <property type="entry name" value="YvaQ-like_sensor"/>
</dbReference>
<evidence type="ECO:0000256" key="4">
    <source>
        <dbReference type="ARBA" id="ARBA00029447"/>
    </source>
</evidence>
<feature type="transmembrane region" description="Helical" evidence="8">
    <location>
        <begin position="188"/>
        <end position="209"/>
    </location>
</feature>
<dbReference type="AlphaFoldDB" id="A0A1H9DCT9"/>
<keyword evidence="6" id="KW-0175">Coiled coil</keyword>
<keyword evidence="3 5" id="KW-0807">Transducer</keyword>
<dbReference type="Pfam" id="PF00672">
    <property type="entry name" value="HAMP"/>
    <property type="match status" value="1"/>
</dbReference>
<comment type="subcellular location">
    <subcellularLocation>
        <location evidence="1">Membrane</location>
    </subcellularLocation>
</comment>
<dbReference type="GO" id="GO:0006935">
    <property type="term" value="P:chemotaxis"/>
    <property type="evidence" value="ECO:0007669"/>
    <property type="project" value="UniProtKB-KW"/>
</dbReference>
<evidence type="ECO:0000256" key="8">
    <source>
        <dbReference type="SAM" id="Phobius"/>
    </source>
</evidence>
<comment type="similarity">
    <text evidence="4">Belongs to the methyl-accepting chemotaxis (MCP) protein family.</text>
</comment>
<dbReference type="Pfam" id="PF00015">
    <property type="entry name" value="MCPsignal"/>
    <property type="match status" value="1"/>
</dbReference>
<dbReference type="Gene3D" id="1.10.287.950">
    <property type="entry name" value="Methyl-accepting chemotaxis protein"/>
    <property type="match status" value="1"/>
</dbReference>
<dbReference type="PROSITE" id="PS50111">
    <property type="entry name" value="CHEMOTAXIS_TRANSDUC_2"/>
    <property type="match status" value="1"/>
</dbReference>
<evidence type="ECO:0000256" key="5">
    <source>
        <dbReference type="PROSITE-ProRule" id="PRU00284"/>
    </source>
</evidence>
<dbReference type="Proteomes" id="UP000199496">
    <property type="component" value="Unassembled WGS sequence"/>
</dbReference>
<dbReference type="Pfam" id="PF12729">
    <property type="entry name" value="4HB_MCP_1"/>
    <property type="match status" value="1"/>
</dbReference>
<evidence type="ECO:0000256" key="1">
    <source>
        <dbReference type="ARBA" id="ARBA00004370"/>
    </source>
</evidence>
<dbReference type="InterPro" id="IPR051310">
    <property type="entry name" value="MCP_chemotaxis"/>
</dbReference>
<feature type="compositionally biased region" description="Polar residues" evidence="7">
    <location>
        <begin position="477"/>
        <end position="487"/>
    </location>
</feature>
<dbReference type="PROSITE" id="PS50885">
    <property type="entry name" value="HAMP"/>
    <property type="match status" value="3"/>
</dbReference>
<reference evidence="11 12" key="1">
    <citation type="submission" date="2016-10" db="EMBL/GenBank/DDBJ databases">
        <authorList>
            <person name="de Groot N.N."/>
        </authorList>
    </citation>
    <scope>NUCLEOTIDE SEQUENCE [LARGE SCALE GENOMIC DNA]</scope>
    <source>
        <strain evidence="11 12">B7-7</strain>
    </source>
</reference>
<feature type="region of interest" description="Disordered" evidence="7">
    <location>
        <begin position="701"/>
        <end position="742"/>
    </location>
</feature>
<evidence type="ECO:0000259" key="9">
    <source>
        <dbReference type="PROSITE" id="PS50111"/>
    </source>
</evidence>
<dbReference type="InterPro" id="IPR004089">
    <property type="entry name" value="MCPsignal_dom"/>
</dbReference>
<name>A0A1H9DCT9_9GAMM</name>
<dbReference type="SMART" id="SM00283">
    <property type="entry name" value="MA"/>
    <property type="match status" value="1"/>
</dbReference>
<feature type="region of interest" description="Disordered" evidence="7">
    <location>
        <begin position="465"/>
        <end position="487"/>
    </location>
</feature>
<evidence type="ECO:0000256" key="7">
    <source>
        <dbReference type="SAM" id="MobiDB-lite"/>
    </source>
</evidence>
<organism evidence="11 12">
    <name type="scientific">Ectothiorhodospira magna</name>
    <dbReference type="NCBI Taxonomy" id="867345"/>
    <lineage>
        <taxon>Bacteria</taxon>
        <taxon>Pseudomonadati</taxon>
        <taxon>Pseudomonadota</taxon>
        <taxon>Gammaproteobacteria</taxon>
        <taxon>Chromatiales</taxon>
        <taxon>Ectothiorhodospiraceae</taxon>
        <taxon>Ectothiorhodospira</taxon>
    </lineage>
</organism>
<feature type="coiled-coil region" evidence="6">
    <location>
        <begin position="652"/>
        <end position="690"/>
    </location>
</feature>
<evidence type="ECO:0000256" key="2">
    <source>
        <dbReference type="ARBA" id="ARBA00022481"/>
    </source>
</evidence>
<gene>
    <name evidence="11" type="ORF">SAMN05421693_11722</name>
</gene>
<dbReference type="STRING" id="867345.SAMN05421693_11722"/>
<keyword evidence="12" id="KW-1185">Reference proteome</keyword>
<dbReference type="PANTHER" id="PTHR43531">
    <property type="entry name" value="PROTEIN ICFG"/>
    <property type="match status" value="1"/>
</dbReference>
<dbReference type="GO" id="GO:0005886">
    <property type="term" value="C:plasma membrane"/>
    <property type="evidence" value="ECO:0007669"/>
    <property type="project" value="TreeGrafter"/>
</dbReference>
<dbReference type="InterPro" id="IPR004090">
    <property type="entry name" value="Chemotax_Me-accpt_rcpt"/>
</dbReference>
<keyword evidence="8" id="KW-1133">Transmembrane helix</keyword>
<evidence type="ECO:0000313" key="11">
    <source>
        <dbReference type="EMBL" id="SEQ11372.1"/>
    </source>
</evidence>
<evidence type="ECO:0000256" key="6">
    <source>
        <dbReference type="SAM" id="Coils"/>
    </source>
</evidence>
<sequence length="742" mass="79435">MGKMTVAMRLGLGFGAVLMLLGLIALIGTLRIGVLNDNIRLISTDLFPKTVQANLIIDNINIGARALRNAQLVDDRQVIAEEIARVRQSQRDVAAILQALEPTVVTSEGRRLMAEVTAARNAFVTNQNRIMGLIDEGSLEAARNLMLGQFRRDQAQYLTAAENLIQYQTRLMDEAGERAQAYADTARLQMLILSLVALILGIGMAFWIVRDLTRRLGGEPDYAAAMVQAIAAGDLSKTIQIREGDTTSLLASLNQMQDALQRLVDEIAVMVREATQGHFSRRIDLTDKQGFGRDIGEGLNQLVETTDVGLNDVTRVAKALAQGDLSQSITRDYPGVFGQTKDGVNTTVTALTKVVGEIRRIVDGANQGDFSVRLDAASKQGFAKDIAQLLNQLSDTTEQGLNDVMRVAQAMAKGDLTKTIDRDYPGLFGETKAGMNTTVTNLRGIVGQIRDAVGTINSASREIAKGNQDLSQRTEEQASSLEETASSMEELTSTVKQNADNARQANQLAVTASDVATQGGVVVNASVLTMAEISESSKKISDIIGVIDGIAFQTNILALNAAVEAARAGEQGRGFAVVATEVRNLAQRSANAAKEIKALITDSVQKVDSGTAQVNEAGERMTEIVNSIKRVTDIMAEISAASEEQSAGIEQINQAVTQMDDVTQQNAALVEEAAAAAESLEEQAQSLARVVQVFKVDQTAGAVPAPSRQKVALPRPQPAAQGKPQARPALSAPADDGEWEEF</sequence>
<feature type="domain" description="HAMP" evidence="10">
    <location>
        <begin position="395"/>
        <end position="447"/>
    </location>
</feature>
<evidence type="ECO:0000313" key="12">
    <source>
        <dbReference type="Proteomes" id="UP000199496"/>
    </source>
</evidence>
<feature type="domain" description="HAMP" evidence="10">
    <location>
        <begin position="310"/>
        <end position="356"/>
    </location>
</feature>
<dbReference type="InterPro" id="IPR003660">
    <property type="entry name" value="HAMP_dom"/>
</dbReference>
<dbReference type="PRINTS" id="PR00260">
    <property type="entry name" value="CHEMTRNSDUCR"/>
</dbReference>
<dbReference type="EMBL" id="FOFO01000017">
    <property type="protein sequence ID" value="SEQ11372.1"/>
    <property type="molecule type" value="Genomic_DNA"/>
</dbReference>
<dbReference type="CDD" id="cd19411">
    <property type="entry name" value="MCP2201-like_sensor"/>
    <property type="match status" value="1"/>
</dbReference>
<dbReference type="RefSeq" id="WP_090207113.1">
    <property type="nucleotide sequence ID" value="NZ_FOFO01000017.1"/>
</dbReference>
<dbReference type="SMART" id="SM00304">
    <property type="entry name" value="HAMP"/>
    <property type="match status" value="3"/>
</dbReference>
<evidence type="ECO:0000256" key="3">
    <source>
        <dbReference type="ARBA" id="ARBA00023224"/>
    </source>
</evidence>
<keyword evidence="8" id="KW-0472">Membrane</keyword>
<keyword evidence="2" id="KW-0488">Methylation</keyword>
<dbReference type="GO" id="GO:0004888">
    <property type="term" value="F:transmembrane signaling receptor activity"/>
    <property type="evidence" value="ECO:0007669"/>
    <property type="project" value="InterPro"/>
</dbReference>
<keyword evidence="8" id="KW-0812">Transmembrane</keyword>
<accession>A0A1H9DCT9</accession>